<name>A0A1C3ERF1_9GAMM</name>
<dbReference type="OrthoDB" id="6402824at2"/>
<dbReference type="Proteomes" id="UP000094936">
    <property type="component" value="Unassembled WGS sequence"/>
</dbReference>
<dbReference type="STRING" id="1080227.A8L45_01825"/>
<dbReference type="AlphaFoldDB" id="A0A1C3ERF1"/>
<reference evidence="1 2" key="1">
    <citation type="submission" date="2016-05" db="EMBL/GenBank/DDBJ databases">
        <title>Genomic Taxonomy of the Vibrionaceae.</title>
        <authorList>
            <person name="Gomez-Gil B."/>
            <person name="Enciso-Ibarra J."/>
        </authorList>
    </citation>
    <scope>NUCLEOTIDE SEQUENCE [LARGE SCALE GENOMIC DNA]</scope>
    <source>
        <strain evidence="1 2">CAIM 1920</strain>
    </source>
</reference>
<keyword evidence="2" id="KW-1185">Reference proteome</keyword>
<protein>
    <submittedName>
        <fullName evidence="1">Prepilin peptidase</fullName>
    </submittedName>
</protein>
<proteinExistence type="predicted"/>
<evidence type="ECO:0000313" key="2">
    <source>
        <dbReference type="Proteomes" id="UP000094936"/>
    </source>
</evidence>
<dbReference type="EMBL" id="LYBM01000002">
    <property type="protein sequence ID" value="ODA35801.1"/>
    <property type="molecule type" value="Genomic_DNA"/>
</dbReference>
<accession>A0A1C3ERF1</accession>
<dbReference type="InterPro" id="IPR038338">
    <property type="entry name" value="PriC_sf"/>
</dbReference>
<dbReference type="Pfam" id="PF07445">
    <property type="entry name" value="PriC"/>
    <property type="match status" value="1"/>
</dbReference>
<dbReference type="InterPro" id="IPR010890">
    <property type="entry name" value="PriC"/>
</dbReference>
<organism evidence="1 2">
    <name type="scientific">Veronia pacifica</name>
    <dbReference type="NCBI Taxonomy" id="1080227"/>
    <lineage>
        <taxon>Bacteria</taxon>
        <taxon>Pseudomonadati</taxon>
        <taxon>Pseudomonadota</taxon>
        <taxon>Gammaproteobacteria</taxon>
        <taxon>Vibrionales</taxon>
        <taxon>Vibrionaceae</taxon>
        <taxon>Veronia</taxon>
    </lineage>
</organism>
<dbReference type="RefSeq" id="WP_068898623.1">
    <property type="nucleotide sequence ID" value="NZ_JBHUIF010000032.1"/>
</dbReference>
<comment type="caution">
    <text evidence="1">The sequence shown here is derived from an EMBL/GenBank/DDBJ whole genome shotgun (WGS) entry which is preliminary data.</text>
</comment>
<gene>
    <name evidence="1" type="ORF">A8L45_01825</name>
</gene>
<dbReference type="Gene3D" id="1.20.1270.340">
    <property type="match status" value="1"/>
</dbReference>
<sequence length="183" mass="21054">MTALSPIKQQLEQMAKHAADIDRKRGEGRRPLFDERLFKCRSKLLTACVNETQSIISTLEKEQQSGKLSAARADHLCETLLNQVSALQREMATLGIREKEKHYAPKTSVSISQLYQDLAQHQGWERRLEDMVRDSETQLSQCDTLKEQQACQKKLLALEKRLSRCREAKARIEGRISFREKKG</sequence>
<evidence type="ECO:0000313" key="1">
    <source>
        <dbReference type="EMBL" id="ODA35801.1"/>
    </source>
</evidence>